<sequence length="174" mass="19227">MSTNTATLQSGAKMPLNGFGTWKASVEETEQAVTAALRAGYRHIDCAAVYWNEAAVGTAISKAISGGVVKREDLFITSKVWNTCHATDKVVDSCRQSLKDHQVDYFDLFLVRDIGVSNYSVALLVDTLNYARIKPSVNQCEAHVYFARPQLRDVCREFGVHLPCTPSSQRPKGR</sequence>
<dbReference type="GO" id="GO:0016491">
    <property type="term" value="F:oxidoreductase activity"/>
    <property type="evidence" value="ECO:0007669"/>
    <property type="project" value="InterPro"/>
</dbReference>
<protein>
    <submittedName>
        <fullName evidence="2">Mannose 6-phosphate reductase</fullName>
    </submittedName>
</protein>
<proteinExistence type="evidence at transcript level"/>
<evidence type="ECO:0000313" key="2">
    <source>
        <dbReference type="EMBL" id="AAP80829.1"/>
    </source>
</evidence>
<name>Q7XY49_GRIJA</name>
<organism evidence="2">
    <name type="scientific">Griffithsia japonica</name>
    <name type="common">Red alga</name>
    <dbReference type="NCBI Taxonomy" id="83288"/>
    <lineage>
        <taxon>Eukaryota</taxon>
        <taxon>Rhodophyta</taxon>
        <taxon>Florideophyceae</taxon>
        <taxon>Rhodymeniophycidae</taxon>
        <taxon>Ceramiales</taxon>
        <taxon>Ceramiaceae</taxon>
        <taxon>Griffithsia</taxon>
    </lineage>
</organism>
<dbReference type="InterPro" id="IPR023210">
    <property type="entry name" value="NADP_OxRdtase_dom"/>
</dbReference>
<dbReference type="Pfam" id="PF00248">
    <property type="entry name" value="Aldo_ket_red"/>
    <property type="match status" value="1"/>
</dbReference>
<dbReference type="CDD" id="cd19071">
    <property type="entry name" value="AKR_AKR1-5-like"/>
    <property type="match status" value="1"/>
</dbReference>
<dbReference type="InterPro" id="IPR018170">
    <property type="entry name" value="Aldo/ket_reductase_CS"/>
</dbReference>
<dbReference type="PRINTS" id="PR00069">
    <property type="entry name" value="ALDKETRDTASE"/>
</dbReference>
<dbReference type="InterPro" id="IPR036812">
    <property type="entry name" value="NAD(P)_OxRdtase_dom_sf"/>
</dbReference>
<dbReference type="PANTHER" id="PTHR11732">
    <property type="entry name" value="ALDO/KETO REDUCTASE"/>
    <property type="match status" value="1"/>
</dbReference>
<reference evidence="2" key="1">
    <citation type="submission" date="2002-08" db="EMBL/GenBank/DDBJ databases">
        <authorList>
            <person name="Liu C."/>
            <person name="Lee Y."/>
            <person name="Lee H."/>
        </authorList>
    </citation>
    <scope>NUCLEOTIDE SEQUENCE</scope>
</reference>
<dbReference type="InterPro" id="IPR020471">
    <property type="entry name" value="AKR"/>
</dbReference>
<dbReference type="EMBL" id="AF542019">
    <property type="protein sequence ID" value="AAP80829.1"/>
    <property type="molecule type" value="mRNA"/>
</dbReference>
<dbReference type="SUPFAM" id="SSF51430">
    <property type="entry name" value="NAD(P)-linked oxidoreductase"/>
    <property type="match status" value="1"/>
</dbReference>
<feature type="domain" description="NADP-dependent oxidoreductase" evidence="1">
    <location>
        <begin position="18"/>
        <end position="110"/>
    </location>
</feature>
<accession>Q7XY49</accession>
<dbReference type="AlphaFoldDB" id="Q7XY49"/>
<dbReference type="Gene3D" id="3.20.20.100">
    <property type="entry name" value="NADP-dependent oxidoreductase domain"/>
    <property type="match status" value="2"/>
</dbReference>
<evidence type="ECO:0000259" key="1">
    <source>
        <dbReference type="Pfam" id="PF00248"/>
    </source>
</evidence>
<feature type="non-terminal residue" evidence="2">
    <location>
        <position position="174"/>
    </location>
</feature>
<dbReference type="PROSITE" id="PS00798">
    <property type="entry name" value="ALDOKETO_REDUCTASE_1"/>
    <property type="match status" value="1"/>
</dbReference>